<gene>
    <name evidence="4" type="ORF">COT03_00770</name>
</gene>
<dbReference type="GO" id="GO:0003887">
    <property type="term" value="F:DNA-directed DNA polymerase activity"/>
    <property type="evidence" value="ECO:0007669"/>
    <property type="project" value="InterPro"/>
</dbReference>
<dbReference type="CDD" id="cd00141">
    <property type="entry name" value="NT_POLXc"/>
    <property type="match status" value="1"/>
</dbReference>
<name>A0A2M6YRU4_9BACT</name>
<dbReference type="InterPro" id="IPR043519">
    <property type="entry name" value="NT_sf"/>
</dbReference>
<sequence length="325" mass="36560">MYDKNMGSRLSHSFSNREIAKILADISAAYEVKNESKFKIMAYQKAAVSVEHATSELKDLWDDGKLDQIPGIGKNISSYLDELFRTGQVRHFNRIKKGLPPAMFVFLDIPGVGPKTAYALAKILKISNKGAVKKLKEAALAGKIKVMENFGEKSEEDIIEGIKALEKGEMKTKRMLLPYADMLASDIINYLKRSPEVLEAHPLGSLRRMVATIGDIDISVCTKKPHEVMEYFLKYKKIKTVLEKGEKALLRVILLSGQQVDVRFSLPESYGAMLQYFTGSKQHNIQLREFSLRKGMSLSEYGIKKVQSSISKKFPGRGKFKVQSD</sequence>
<dbReference type="Gene3D" id="3.30.210.10">
    <property type="entry name" value="DNA polymerase, thumb domain"/>
    <property type="match status" value="1"/>
</dbReference>
<dbReference type="PANTHER" id="PTHR11276:SF28">
    <property type="entry name" value="DNA POLYMERASE LAMBDA"/>
    <property type="match status" value="1"/>
</dbReference>
<organism evidence="4 5">
    <name type="scientific">Candidatus Shapirobacteria bacterium CG07_land_8_20_14_0_80_39_18</name>
    <dbReference type="NCBI Taxonomy" id="1974882"/>
    <lineage>
        <taxon>Bacteria</taxon>
        <taxon>Candidatus Shapironibacteriota</taxon>
    </lineage>
</organism>
<dbReference type="GO" id="GO:0003677">
    <property type="term" value="F:DNA binding"/>
    <property type="evidence" value="ECO:0007669"/>
    <property type="project" value="InterPro"/>
</dbReference>
<dbReference type="SMART" id="SM00483">
    <property type="entry name" value="POLXc"/>
    <property type="match status" value="1"/>
</dbReference>
<proteinExistence type="predicted"/>
<evidence type="ECO:0000259" key="3">
    <source>
        <dbReference type="SMART" id="SM00483"/>
    </source>
</evidence>
<dbReference type="InterPro" id="IPR037160">
    <property type="entry name" value="DNA_Pol_thumb_sf"/>
</dbReference>
<dbReference type="InterPro" id="IPR002054">
    <property type="entry name" value="DNA-dir_DNA_pol_X"/>
</dbReference>
<evidence type="ECO:0000256" key="1">
    <source>
        <dbReference type="ARBA" id="ARBA00022679"/>
    </source>
</evidence>
<dbReference type="InterPro" id="IPR022312">
    <property type="entry name" value="DNA_pol_X"/>
</dbReference>
<dbReference type="AlphaFoldDB" id="A0A2M6YRU4"/>
<dbReference type="Gene3D" id="3.30.460.10">
    <property type="entry name" value="Beta Polymerase, domain 2"/>
    <property type="match status" value="1"/>
</dbReference>
<evidence type="ECO:0000313" key="5">
    <source>
        <dbReference type="Proteomes" id="UP000229502"/>
    </source>
</evidence>
<evidence type="ECO:0000313" key="4">
    <source>
        <dbReference type="EMBL" id="PIU36000.1"/>
    </source>
</evidence>
<keyword evidence="1" id="KW-0808">Transferase</keyword>
<dbReference type="Pfam" id="PF14520">
    <property type="entry name" value="HHH_5"/>
    <property type="match status" value="1"/>
</dbReference>
<feature type="domain" description="DNA-directed DNA polymerase X" evidence="3">
    <location>
        <begin position="14"/>
        <end position="325"/>
    </location>
</feature>
<dbReference type="SUPFAM" id="SSF81301">
    <property type="entry name" value="Nucleotidyltransferase"/>
    <property type="match status" value="1"/>
</dbReference>
<dbReference type="InterPro" id="IPR027421">
    <property type="entry name" value="DNA_pol_lamdba_lyase_dom_sf"/>
</dbReference>
<comment type="caution">
    <text evidence="4">The sequence shown here is derived from an EMBL/GenBank/DDBJ whole genome shotgun (WGS) entry which is preliminary data.</text>
</comment>
<dbReference type="InterPro" id="IPR010996">
    <property type="entry name" value="HHH_MUS81"/>
</dbReference>
<protein>
    <submittedName>
        <fullName evidence="4">DNA polymerase III</fullName>
    </submittedName>
</protein>
<feature type="non-terminal residue" evidence="4">
    <location>
        <position position="325"/>
    </location>
</feature>
<evidence type="ECO:0000256" key="2">
    <source>
        <dbReference type="ARBA" id="ARBA00022695"/>
    </source>
</evidence>
<dbReference type="Proteomes" id="UP000229502">
    <property type="component" value="Unassembled WGS sequence"/>
</dbReference>
<accession>A0A2M6YRU4</accession>
<dbReference type="Gene3D" id="1.10.150.20">
    <property type="entry name" value="5' to 3' exonuclease, C-terminal subdomain"/>
    <property type="match status" value="1"/>
</dbReference>
<dbReference type="Pfam" id="PF14791">
    <property type="entry name" value="DNA_pol_B_thumb"/>
    <property type="match status" value="1"/>
</dbReference>
<dbReference type="EMBL" id="PEWZ01000043">
    <property type="protein sequence ID" value="PIU36000.1"/>
    <property type="molecule type" value="Genomic_DNA"/>
</dbReference>
<dbReference type="SUPFAM" id="SSF47802">
    <property type="entry name" value="DNA polymerase beta, N-terminal domain-like"/>
    <property type="match status" value="1"/>
</dbReference>
<dbReference type="Pfam" id="PF14716">
    <property type="entry name" value="HHH_8"/>
    <property type="match status" value="1"/>
</dbReference>
<dbReference type="InterPro" id="IPR029398">
    <property type="entry name" value="PolB_thumb"/>
</dbReference>
<keyword evidence="2" id="KW-0548">Nucleotidyltransferase</keyword>
<dbReference type="GO" id="GO:0006281">
    <property type="term" value="P:DNA repair"/>
    <property type="evidence" value="ECO:0007669"/>
    <property type="project" value="InterPro"/>
</dbReference>
<dbReference type="PANTHER" id="PTHR11276">
    <property type="entry name" value="DNA POLYMERASE TYPE-X FAMILY MEMBER"/>
    <property type="match status" value="1"/>
</dbReference>
<dbReference type="Gene3D" id="1.10.150.110">
    <property type="entry name" value="DNA polymerase beta, N-terminal domain-like"/>
    <property type="match status" value="1"/>
</dbReference>
<reference evidence="5" key="1">
    <citation type="submission" date="2017-09" db="EMBL/GenBank/DDBJ databases">
        <title>Depth-based differentiation of microbial function through sediment-hosted aquifers and enrichment of novel symbionts in the deep terrestrial subsurface.</title>
        <authorList>
            <person name="Probst A.J."/>
            <person name="Ladd B."/>
            <person name="Jarett J.K."/>
            <person name="Geller-Mcgrath D.E."/>
            <person name="Sieber C.M.K."/>
            <person name="Emerson J.B."/>
            <person name="Anantharaman K."/>
            <person name="Thomas B.C."/>
            <person name="Malmstrom R."/>
            <person name="Stieglmeier M."/>
            <person name="Klingl A."/>
            <person name="Woyke T."/>
            <person name="Ryan C.M."/>
            <person name="Banfield J.F."/>
        </authorList>
    </citation>
    <scope>NUCLEOTIDE SEQUENCE [LARGE SCALE GENOMIC DNA]</scope>
</reference>